<dbReference type="GO" id="GO:0006508">
    <property type="term" value="P:proteolysis"/>
    <property type="evidence" value="ECO:0007669"/>
    <property type="project" value="UniProtKB-KW"/>
</dbReference>
<keyword evidence="4" id="KW-0067">ATP-binding</keyword>
<feature type="domain" description="Lon proteolytic" evidence="5">
    <location>
        <begin position="564"/>
        <end position="756"/>
    </location>
</feature>
<dbReference type="InterPro" id="IPR054594">
    <property type="entry name" value="Lon_lid"/>
</dbReference>
<evidence type="ECO:0000256" key="1">
    <source>
        <dbReference type="ARBA" id="ARBA00022670"/>
    </source>
</evidence>
<sequence>MDNNIKKWLEHFNSSNKKRKLDEDDLIKELKYSAIIVIIKLVKENNVKNSKLELFFEGLKIIFSNINKKYNTNTTKSLTIRAINSISMQIIIELLEVYHKTPKFNLLNYLSEKKEEYYIPEKKRHIEDIEIDDNEDDDDDDDYMIDSDENEIIIPDDNSRKFLLEVKKLSKENNSTADIIDYFSDLNENDKNNAINELNSIIKESAEKIPFLFKILKMSTNMDTKKVLLNKIFRANDTSGKSSKWIEDAMKIPFGCYKGLELSSIKPKEISSFLNNLINLMDKAVYGHENAKKQIVNIIAQTIRNPSSQGSVIGLYGIPGNGKTSIIKEGIAKAMNKPFVFISLGGAQDSSFLDGHSYTYEGSIYGRIAQALIDSKCMNPIIYFDELDKVSEGHKGDEIINLLIHLIDPVQNKLFRDKYFYDLDLDLSKVTFIFSFNDPSKINYILRDRITLIETKFLTNEMKIHITNNYLLKDICKDVGINEKDIKLSDDITLDIINNYTNEGGVRRLKEHLYFIIRELNKCNLTKTKIVNQKIDFPMTISKNIYNELFKSRPKYIHLNVHKNDGIGMVNGLWANSLGQGGVLPIESTLIPTKELMTVKATGSLGEVIKESIDVALSVAWNKLDENTKNIWMTKWTKTPECFHIHCPDGSTGKEGPSAGAAMTLTFYSRLINKKVNHLVAMTGEINLREEVTEIGGLDEKLNAAKRAGASTALVPYNNKIDLENVIKNNPKLIDDKFKVILVSNFDEVIANALIQ</sequence>
<evidence type="ECO:0000313" key="6">
    <source>
        <dbReference type="EMBL" id="QHT84713.1"/>
    </source>
</evidence>
<dbReference type="InterPro" id="IPR027065">
    <property type="entry name" value="Lon_Prtase"/>
</dbReference>
<keyword evidence="2" id="KW-0547">Nucleotide-binding</keyword>
<name>A0A6C0HXZ9_9ZZZZ</name>
<dbReference type="Gene3D" id="3.40.50.300">
    <property type="entry name" value="P-loop containing nucleotide triphosphate hydrolases"/>
    <property type="match status" value="1"/>
</dbReference>
<dbReference type="PRINTS" id="PR00830">
    <property type="entry name" value="ENDOLAPTASE"/>
</dbReference>
<dbReference type="InterPro" id="IPR020568">
    <property type="entry name" value="Ribosomal_Su5_D2-typ_SF"/>
</dbReference>
<dbReference type="SUPFAM" id="SSF54211">
    <property type="entry name" value="Ribosomal protein S5 domain 2-like"/>
    <property type="match status" value="1"/>
</dbReference>
<dbReference type="Pfam" id="PF22667">
    <property type="entry name" value="Lon_lid"/>
    <property type="match status" value="1"/>
</dbReference>
<dbReference type="AlphaFoldDB" id="A0A6C0HXZ9"/>
<dbReference type="InterPro" id="IPR027417">
    <property type="entry name" value="P-loop_NTPase"/>
</dbReference>
<dbReference type="GO" id="GO:0005524">
    <property type="term" value="F:ATP binding"/>
    <property type="evidence" value="ECO:0007669"/>
    <property type="project" value="UniProtKB-KW"/>
</dbReference>
<organism evidence="6">
    <name type="scientific">viral metagenome</name>
    <dbReference type="NCBI Taxonomy" id="1070528"/>
    <lineage>
        <taxon>unclassified sequences</taxon>
        <taxon>metagenomes</taxon>
        <taxon>organismal metagenomes</taxon>
    </lineage>
</organism>
<dbReference type="InterPro" id="IPR003959">
    <property type="entry name" value="ATPase_AAA_core"/>
</dbReference>
<accession>A0A6C0HXZ9</accession>
<keyword evidence="1" id="KW-0645">Protease</keyword>
<dbReference type="GO" id="GO:0030163">
    <property type="term" value="P:protein catabolic process"/>
    <property type="evidence" value="ECO:0007669"/>
    <property type="project" value="InterPro"/>
</dbReference>
<dbReference type="PROSITE" id="PS51786">
    <property type="entry name" value="LON_PROTEOLYTIC"/>
    <property type="match status" value="1"/>
</dbReference>
<reference evidence="6" key="1">
    <citation type="journal article" date="2020" name="Nature">
        <title>Giant virus diversity and host interactions through global metagenomics.</title>
        <authorList>
            <person name="Schulz F."/>
            <person name="Roux S."/>
            <person name="Paez-Espino D."/>
            <person name="Jungbluth S."/>
            <person name="Walsh D.A."/>
            <person name="Denef V.J."/>
            <person name="McMahon K.D."/>
            <person name="Konstantinidis K.T."/>
            <person name="Eloe-Fadrosh E.A."/>
            <person name="Kyrpides N.C."/>
            <person name="Woyke T."/>
        </authorList>
    </citation>
    <scope>NUCLEOTIDE SEQUENCE</scope>
    <source>
        <strain evidence="6">GVMAG-M-3300023184-177</strain>
    </source>
</reference>
<dbReference type="Gene3D" id="3.30.230.10">
    <property type="match status" value="1"/>
</dbReference>
<dbReference type="GO" id="GO:0004176">
    <property type="term" value="F:ATP-dependent peptidase activity"/>
    <property type="evidence" value="ECO:0007669"/>
    <property type="project" value="InterPro"/>
</dbReference>
<dbReference type="Pfam" id="PF05362">
    <property type="entry name" value="Lon_C"/>
    <property type="match status" value="1"/>
</dbReference>
<dbReference type="GO" id="GO:0004252">
    <property type="term" value="F:serine-type endopeptidase activity"/>
    <property type="evidence" value="ECO:0007669"/>
    <property type="project" value="InterPro"/>
</dbReference>
<evidence type="ECO:0000256" key="3">
    <source>
        <dbReference type="ARBA" id="ARBA00022801"/>
    </source>
</evidence>
<dbReference type="SUPFAM" id="SSF52540">
    <property type="entry name" value="P-loop containing nucleoside triphosphate hydrolases"/>
    <property type="match status" value="1"/>
</dbReference>
<evidence type="ECO:0000256" key="4">
    <source>
        <dbReference type="ARBA" id="ARBA00022840"/>
    </source>
</evidence>
<dbReference type="PANTHER" id="PTHR10046">
    <property type="entry name" value="ATP DEPENDENT LON PROTEASE FAMILY MEMBER"/>
    <property type="match status" value="1"/>
</dbReference>
<dbReference type="Pfam" id="PF00004">
    <property type="entry name" value="AAA"/>
    <property type="match status" value="1"/>
</dbReference>
<proteinExistence type="predicted"/>
<dbReference type="Gene3D" id="1.10.8.60">
    <property type="match status" value="1"/>
</dbReference>
<evidence type="ECO:0000259" key="5">
    <source>
        <dbReference type="PROSITE" id="PS51786"/>
    </source>
</evidence>
<dbReference type="GO" id="GO:0016887">
    <property type="term" value="F:ATP hydrolysis activity"/>
    <property type="evidence" value="ECO:0007669"/>
    <property type="project" value="InterPro"/>
</dbReference>
<evidence type="ECO:0000256" key="2">
    <source>
        <dbReference type="ARBA" id="ARBA00022741"/>
    </source>
</evidence>
<protein>
    <recommendedName>
        <fullName evidence="5">Lon proteolytic domain-containing protein</fullName>
    </recommendedName>
</protein>
<keyword evidence="3" id="KW-0378">Hydrolase</keyword>
<dbReference type="EMBL" id="MN740024">
    <property type="protein sequence ID" value="QHT84713.1"/>
    <property type="molecule type" value="Genomic_DNA"/>
</dbReference>
<dbReference type="InterPro" id="IPR014721">
    <property type="entry name" value="Ribsml_uS5_D2-typ_fold_subgr"/>
</dbReference>
<dbReference type="InterPro" id="IPR008269">
    <property type="entry name" value="Lon_proteolytic"/>
</dbReference>